<evidence type="ECO:0000313" key="2">
    <source>
        <dbReference type="EMBL" id="GAA2508689.1"/>
    </source>
</evidence>
<gene>
    <name evidence="2" type="ORF">GCM10010406_51480</name>
</gene>
<dbReference type="Proteomes" id="UP001501358">
    <property type="component" value="Unassembled WGS sequence"/>
</dbReference>
<dbReference type="EMBL" id="BAAATA010000045">
    <property type="protein sequence ID" value="GAA2508689.1"/>
    <property type="molecule type" value="Genomic_DNA"/>
</dbReference>
<feature type="region of interest" description="Disordered" evidence="1">
    <location>
        <begin position="57"/>
        <end position="77"/>
    </location>
</feature>
<comment type="caution">
    <text evidence="2">The sequence shown here is derived from an EMBL/GenBank/DDBJ whole genome shotgun (WGS) entry which is preliminary data.</text>
</comment>
<evidence type="ECO:0000256" key="1">
    <source>
        <dbReference type="SAM" id="MobiDB-lite"/>
    </source>
</evidence>
<reference evidence="2 3" key="1">
    <citation type="journal article" date="2019" name="Int. J. Syst. Evol. Microbiol.">
        <title>The Global Catalogue of Microorganisms (GCM) 10K type strain sequencing project: providing services to taxonomists for standard genome sequencing and annotation.</title>
        <authorList>
            <consortium name="The Broad Institute Genomics Platform"/>
            <consortium name="The Broad Institute Genome Sequencing Center for Infectious Disease"/>
            <person name="Wu L."/>
            <person name="Ma J."/>
        </authorList>
    </citation>
    <scope>NUCLEOTIDE SEQUENCE [LARGE SCALE GENOMIC DNA]</scope>
    <source>
        <strain evidence="2 3">JCM 6307</strain>
    </source>
</reference>
<protein>
    <submittedName>
        <fullName evidence="2">Uncharacterized protein</fullName>
    </submittedName>
</protein>
<evidence type="ECO:0000313" key="3">
    <source>
        <dbReference type="Proteomes" id="UP001501358"/>
    </source>
</evidence>
<name>A0ABN3MUV3_9ACTN</name>
<sequence>MLHDVSALLTDQLCRDLAEAGFDAHTSAGTTGLRLSPGPDGIAVRWQTSEEFTALAAPSPQHDERAPDAGAGPHGSVRDAIHLAVHDLLTRLGYPAVRCPATGHVLITGLRAPQ</sequence>
<keyword evidence="3" id="KW-1185">Reference proteome</keyword>
<accession>A0ABN3MUV3</accession>
<organism evidence="2 3">
    <name type="scientific">Streptomyces thermolineatus</name>
    <dbReference type="NCBI Taxonomy" id="44033"/>
    <lineage>
        <taxon>Bacteria</taxon>
        <taxon>Bacillati</taxon>
        <taxon>Actinomycetota</taxon>
        <taxon>Actinomycetes</taxon>
        <taxon>Kitasatosporales</taxon>
        <taxon>Streptomycetaceae</taxon>
        <taxon>Streptomyces</taxon>
    </lineage>
</organism>
<proteinExistence type="predicted"/>